<reference evidence="6 7" key="1">
    <citation type="submission" date="2013-12" db="EMBL/GenBank/DDBJ databases">
        <authorList>
            <consortium name="DOE Joint Genome Institute"/>
            <person name="Smidt H."/>
            <person name="Huntemann M."/>
            <person name="Han J."/>
            <person name="Chen A."/>
            <person name="Kyrpides N."/>
            <person name="Mavromatis K."/>
            <person name="Markowitz V."/>
            <person name="Palaniappan K."/>
            <person name="Ivanova N."/>
            <person name="Schaumberg A."/>
            <person name="Pati A."/>
            <person name="Liolios K."/>
            <person name="Nordberg H.P."/>
            <person name="Cantor M.N."/>
            <person name="Hua S.X."/>
            <person name="Woyke T."/>
        </authorList>
    </citation>
    <scope>NUCLEOTIDE SEQUENCE [LARGE SCALE GENOMIC DNA]</scope>
    <source>
        <strain evidence="7">DSM 15288</strain>
    </source>
</reference>
<accession>W0EGH2</accession>
<protein>
    <recommendedName>
        <fullName evidence="3">Nuclease SbcCD subunit C</fullName>
    </recommendedName>
</protein>
<keyword evidence="7" id="KW-1185">Reference proteome</keyword>
<gene>
    <name evidence="6" type="ORF">DESME_09720</name>
</gene>
<evidence type="ECO:0000256" key="3">
    <source>
        <dbReference type="ARBA" id="ARBA00013368"/>
    </source>
</evidence>
<dbReference type="SUPFAM" id="SSF52540">
    <property type="entry name" value="P-loop containing nucleoside triphosphate hydrolases"/>
    <property type="match status" value="1"/>
</dbReference>
<dbReference type="PANTHER" id="PTHR32114:SF2">
    <property type="entry name" value="ABC TRANSPORTER ABCH.3"/>
    <property type="match status" value="1"/>
</dbReference>
<feature type="domain" description="Endonuclease GajA/Old nuclease/RecF-like AAA" evidence="5">
    <location>
        <begin position="1"/>
        <end position="43"/>
    </location>
</feature>
<name>W0EGH2_9FIRM</name>
<comment type="similarity">
    <text evidence="1">Belongs to the SMC family. SbcC subfamily.</text>
</comment>
<dbReference type="Proteomes" id="UP000010847">
    <property type="component" value="Chromosome"/>
</dbReference>
<dbReference type="Gene3D" id="3.40.50.300">
    <property type="entry name" value="P-loop containing nucleotide triphosphate hydrolases"/>
    <property type="match status" value="2"/>
</dbReference>
<dbReference type="InterPro" id="IPR027417">
    <property type="entry name" value="P-loop_NTPase"/>
</dbReference>
<dbReference type="AlphaFoldDB" id="W0EGH2"/>
<dbReference type="RefSeq" id="WP_006716206.1">
    <property type="nucleotide sequence ID" value="NZ_CP007032.1"/>
</dbReference>
<evidence type="ECO:0000256" key="4">
    <source>
        <dbReference type="SAM" id="Coils"/>
    </source>
</evidence>
<dbReference type="STRING" id="871968.DESME_09720"/>
<keyword evidence="4" id="KW-0175">Coiled coil</keyword>
<comment type="subunit">
    <text evidence="2">Heterodimer of SbcC and SbcD.</text>
</comment>
<dbReference type="OrthoDB" id="308933at2"/>
<feature type="coiled-coil region" evidence="4">
    <location>
        <begin position="192"/>
        <end position="253"/>
    </location>
</feature>
<dbReference type="HOGENOM" id="CLU_419638_0_0_9"/>
<proteinExistence type="inferred from homology"/>
<sequence length="653" mass="72525">MKINRLHLENFRNHQETTIDLDRLNFFLGHNNAGKSSLLAALEWGLTGRCLWTDKAGRGASDLIRQGEKRTTVALEVEGLGTVLRSLPPHTLQVGQASGVNEGQAKLQNHLGVEEPRLQAALNATAFLSMSQAEQRAFLFSAYGLSWTVEEVVEKLHDWLVKERFNPEEARRLAAKAKKYYPSGIAGGPEIFEAMEKRAREERKEHKKAKQQVEAALAELSQSWRAPSMPLDLEEAKGQLAELKARRDEGLKVCGALREIQLRRQTLLEKIPATQEKLTEAQDIAQSLTQELESHPDSVKAETTSNPMETNLQNTLDQAKTVAAASQSKLNTLNQAAQSLACEERRCPLAPDLLPCSLTQAQVKAVLESLQNEHNITSQELALQEASIQDTSHQLKILRTSLEKSRAHSKRILFLQTELNTQHYLIKTLEASLEDLKTEVKNLPEEDPYFLEDLAQLESTLTQRENTLVQYHEAQILSSRQASLQHDLETLTLNLADLEVLVKALGPDGLRKDLLSGILNTFVEQVNNRLGCLTVGTYHLSFSPEMTLLCCANGGPTLPLRLLSKSEQLRVGIALSAVFSQAAGIRFLAIDEADMLDQDNRDLLAEMLLDTADDFDQIVVFTTVGTVPPQNPDLPGVKMFWVEDGSVRGLPIG</sequence>
<evidence type="ECO:0000313" key="7">
    <source>
        <dbReference type="Proteomes" id="UP000010847"/>
    </source>
</evidence>
<evidence type="ECO:0000313" key="6">
    <source>
        <dbReference type="EMBL" id="AHF08618.1"/>
    </source>
</evidence>
<evidence type="ECO:0000259" key="5">
    <source>
        <dbReference type="Pfam" id="PF13175"/>
    </source>
</evidence>
<dbReference type="PANTHER" id="PTHR32114">
    <property type="entry name" value="ABC TRANSPORTER ABCH.3"/>
    <property type="match status" value="1"/>
</dbReference>
<dbReference type="eggNOG" id="COG0419">
    <property type="taxonomic scope" value="Bacteria"/>
</dbReference>
<organism evidence="6 7">
    <name type="scientific">Desulfitobacterium metallireducens DSM 15288</name>
    <dbReference type="NCBI Taxonomy" id="871968"/>
    <lineage>
        <taxon>Bacteria</taxon>
        <taxon>Bacillati</taxon>
        <taxon>Bacillota</taxon>
        <taxon>Clostridia</taxon>
        <taxon>Eubacteriales</taxon>
        <taxon>Desulfitobacteriaceae</taxon>
        <taxon>Desulfitobacterium</taxon>
    </lineage>
</organism>
<dbReference type="Pfam" id="PF13175">
    <property type="entry name" value="AAA_15"/>
    <property type="match status" value="1"/>
</dbReference>
<evidence type="ECO:0000256" key="1">
    <source>
        <dbReference type="ARBA" id="ARBA00006930"/>
    </source>
</evidence>
<dbReference type="EMBL" id="CP007032">
    <property type="protein sequence ID" value="AHF08618.1"/>
    <property type="molecule type" value="Genomic_DNA"/>
</dbReference>
<evidence type="ECO:0000256" key="2">
    <source>
        <dbReference type="ARBA" id="ARBA00011322"/>
    </source>
</evidence>
<dbReference type="InterPro" id="IPR041685">
    <property type="entry name" value="AAA_GajA/Old/RecF-like"/>
</dbReference>
<dbReference type="KEGG" id="dmt:DESME_09720"/>